<protein>
    <submittedName>
        <fullName evidence="7">Zinc finger B-box domain containing</fullName>
    </submittedName>
</protein>
<dbReference type="InterPro" id="IPR038446">
    <property type="entry name" value="CEBP_ZZ_sf"/>
</dbReference>
<evidence type="ECO:0000256" key="1">
    <source>
        <dbReference type="ARBA" id="ARBA00022771"/>
    </source>
</evidence>
<feature type="compositionally biased region" description="Polar residues" evidence="5">
    <location>
        <begin position="240"/>
        <end position="251"/>
    </location>
</feature>
<keyword evidence="4" id="KW-0175">Coiled coil</keyword>
<dbReference type="PANTHER" id="PTHR28634">
    <property type="entry name" value="ZINC FINGER B-BOX DOMAIN-CONTAINING PROTEIN 1"/>
    <property type="match status" value="1"/>
</dbReference>
<dbReference type="OrthoDB" id="6226111at2759"/>
<feature type="domain" description="B box-type" evidence="6">
    <location>
        <begin position="165"/>
        <end position="211"/>
    </location>
</feature>
<reference evidence="7 8" key="1">
    <citation type="journal article" date="2020" name="Nature">
        <title>Six reference-quality genomes reveal evolution of bat adaptations.</title>
        <authorList>
            <person name="Jebb D."/>
            <person name="Huang Z."/>
            <person name="Pippel M."/>
            <person name="Hughes G.M."/>
            <person name="Lavrichenko K."/>
            <person name="Devanna P."/>
            <person name="Winkler S."/>
            <person name="Jermiin L.S."/>
            <person name="Skirmuntt E.C."/>
            <person name="Katzourakis A."/>
            <person name="Burkitt-Gray L."/>
            <person name="Ray D.A."/>
            <person name="Sullivan K.A.M."/>
            <person name="Roscito J.G."/>
            <person name="Kirilenko B.M."/>
            <person name="Davalos L.M."/>
            <person name="Corthals A.P."/>
            <person name="Power M.L."/>
            <person name="Jones G."/>
            <person name="Ransome R.D."/>
            <person name="Dechmann D.K.N."/>
            <person name="Locatelli A.G."/>
            <person name="Puechmaille S.J."/>
            <person name="Fedrigo O."/>
            <person name="Jarvis E.D."/>
            <person name="Hiller M."/>
            <person name="Vernes S.C."/>
            <person name="Myers E.W."/>
            <person name="Teeling E.C."/>
        </authorList>
    </citation>
    <scope>NUCLEOTIDE SEQUENCE [LARGE SCALE GENOMIC DNA]</scope>
    <source>
        <strain evidence="7">MRouAeg1</strain>
        <tissue evidence="7">Muscle</tissue>
    </source>
</reference>
<evidence type="ECO:0000256" key="4">
    <source>
        <dbReference type="SAM" id="Coils"/>
    </source>
</evidence>
<dbReference type="Pfam" id="PF22586">
    <property type="entry name" value="ANCHR-like_BBOX"/>
    <property type="match status" value="1"/>
</dbReference>
<evidence type="ECO:0000313" key="7">
    <source>
        <dbReference type="EMBL" id="KAF6476932.1"/>
    </source>
</evidence>
<feature type="region of interest" description="Disordered" evidence="5">
    <location>
        <begin position="724"/>
        <end position="744"/>
    </location>
</feature>
<keyword evidence="8" id="KW-1185">Reference proteome</keyword>
<gene>
    <name evidence="7" type="ORF">HJG63_020814</name>
</gene>
<name>A0A7J8HYX9_ROUAE</name>
<dbReference type="PANTHER" id="PTHR28634:SF1">
    <property type="entry name" value="ZINC FINGER B-BOX DOMAIN-CONTAINING PROTEIN 1"/>
    <property type="match status" value="1"/>
</dbReference>
<accession>A0A7J8HYX9</accession>
<proteinExistence type="predicted"/>
<feature type="coiled-coil region" evidence="4">
    <location>
        <begin position="55"/>
        <end position="96"/>
    </location>
</feature>
<keyword evidence="1 3" id="KW-0479">Metal-binding</keyword>
<dbReference type="PROSITE" id="PS50119">
    <property type="entry name" value="ZF_BBOX"/>
    <property type="match status" value="1"/>
</dbReference>
<feature type="compositionally biased region" description="Polar residues" evidence="5">
    <location>
        <begin position="724"/>
        <end position="739"/>
    </location>
</feature>
<dbReference type="AlphaFoldDB" id="A0A7J8HYX9"/>
<feature type="region of interest" description="Disordered" evidence="5">
    <location>
        <begin position="692"/>
        <end position="712"/>
    </location>
</feature>
<dbReference type="Proteomes" id="UP000593571">
    <property type="component" value="Unassembled WGS sequence"/>
</dbReference>
<dbReference type="EMBL" id="JACASE010000004">
    <property type="protein sequence ID" value="KAF6476932.1"/>
    <property type="molecule type" value="Genomic_DNA"/>
</dbReference>
<dbReference type="GO" id="GO:0008270">
    <property type="term" value="F:zinc ion binding"/>
    <property type="evidence" value="ECO:0007669"/>
    <property type="project" value="UniProtKB-KW"/>
</dbReference>
<keyword evidence="2" id="KW-0862">Zinc</keyword>
<organism evidence="7 8">
    <name type="scientific">Rousettus aegyptiacus</name>
    <name type="common">Egyptian fruit bat</name>
    <name type="synonym">Pteropus aegyptiacus</name>
    <dbReference type="NCBI Taxonomy" id="9407"/>
    <lineage>
        <taxon>Eukaryota</taxon>
        <taxon>Metazoa</taxon>
        <taxon>Chordata</taxon>
        <taxon>Craniata</taxon>
        <taxon>Vertebrata</taxon>
        <taxon>Euteleostomi</taxon>
        <taxon>Mammalia</taxon>
        <taxon>Eutheria</taxon>
        <taxon>Laurasiatheria</taxon>
        <taxon>Chiroptera</taxon>
        <taxon>Yinpterochiroptera</taxon>
        <taxon>Pteropodoidea</taxon>
        <taxon>Pteropodidae</taxon>
        <taxon>Rousettinae</taxon>
        <taxon>Rousettus</taxon>
    </lineage>
</organism>
<comment type="caution">
    <text evidence="7">The sequence shown here is derived from an EMBL/GenBank/DDBJ whole genome shotgun (WGS) entry which is preliminary data.</text>
</comment>
<dbReference type="InterPro" id="IPR000315">
    <property type="entry name" value="Znf_B-box"/>
</dbReference>
<evidence type="ECO:0000313" key="8">
    <source>
        <dbReference type="Proteomes" id="UP000593571"/>
    </source>
</evidence>
<dbReference type="Gene3D" id="4.10.640.40">
    <property type="entry name" value="Cytoplasmic polyadenylation element-binding protein, ZZ domain"/>
    <property type="match status" value="1"/>
</dbReference>
<feature type="region of interest" description="Disordered" evidence="5">
    <location>
        <begin position="235"/>
        <end position="263"/>
    </location>
</feature>
<sequence>MAVADGRPRSRPTEAEHLVWAKFPQITIILRQIKTVIMNTKDFVVLPWGKPGHSVKLKYKNVKELRMEKVQLELENQEMEKKLQEFQSTRNKEKEERMSSGYHWKSGKVSKLDNQSHLMSQNKGNVKLSAGKVKLKLLKEQLQGTVKQPLNYKMANSFESEKPKIKGKVCGQCENKAALLVCLECGEDYCSGCFAKIHQKGALKLHRTTLLQAKSQILSNVLNVAHRFIKEVNPDESKGENCSTKEISTSQHKSKSLLPGSNSEVELSTTKKAECTNPRDRLLCEGSFDEEASAQSFQEVLNQWRTGHHDDNEKQNLHAAKSDSLEECEVQTNLKVWREPNLINIEFKEDSISYMEKLWLKKYRRTPQEQLRNMLPDTVTPQCTTTSEARCSQDENDEHSGVEETKVQCPTLFLPVEELSIERPEPSLKIVELDNTYEEEFKEPENIVPYKVELADADSQQSCTFHDYPNTFPYKNDIHQHHVFTNGKTDLLHLHLSNSSSNCDSNSRARTSNIKYDNIVDPCVYSPAVEKLGENSFLERHFKEKIIDMESKQKSDDFCISLESKDSFPSVNLETPSIKEKLSEDFKESLEVSNLHERLNFEDSKTTKSPPLLQEIALRSKPVTEKYQGLERFFVFDKNEILNLLPSPSVECSYSSTKITAAGDRDWIPDHSISTYADNAVASGVLQNAQNLPSSRTQQKNGQASQRHSTPNLPLSIAVKRSTSCHSFSHPPSRSTSARPLSRAASEISEIEYIDITDHNEPSIDNIADQQTLDNLEKELSVLRNSADPSEKLCSLTSEESPVFNKHSLNISQATLKTLHVEGSCGIEELSSSEKDTEIQSLLTLSESSTDEEEEDFLDKQRVITLPWSQNT</sequence>
<evidence type="ECO:0000259" key="6">
    <source>
        <dbReference type="PROSITE" id="PS50119"/>
    </source>
</evidence>
<evidence type="ECO:0000256" key="3">
    <source>
        <dbReference type="PROSITE-ProRule" id="PRU00024"/>
    </source>
</evidence>
<dbReference type="InterPro" id="IPR037688">
    <property type="entry name" value="ZBBX"/>
</dbReference>
<dbReference type="CDD" id="cd19818">
    <property type="entry name" value="Bbox1_ZBBX"/>
    <property type="match status" value="1"/>
</dbReference>
<evidence type="ECO:0000256" key="2">
    <source>
        <dbReference type="ARBA" id="ARBA00022833"/>
    </source>
</evidence>
<evidence type="ECO:0000256" key="5">
    <source>
        <dbReference type="SAM" id="MobiDB-lite"/>
    </source>
</evidence>
<keyword evidence="1 3" id="KW-0863">Zinc-finger</keyword>